<keyword evidence="21" id="KW-1185">Reference proteome</keyword>
<gene>
    <name evidence="20" type="ORF">SAY87_025744</name>
</gene>
<dbReference type="GO" id="GO:0020037">
    <property type="term" value="F:heme binding"/>
    <property type="evidence" value="ECO:0007669"/>
    <property type="project" value="UniProtKB-UniRule"/>
</dbReference>
<feature type="domain" description="Plant heme peroxidase family profile" evidence="19">
    <location>
        <begin position="29"/>
        <end position="332"/>
    </location>
</feature>
<feature type="binding site" evidence="15">
    <location>
        <position position="93"/>
    </location>
    <ligand>
        <name>Ca(2+)</name>
        <dbReference type="ChEBI" id="CHEBI:29108"/>
        <label>1</label>
    </ligand>
</feature>
<dbReference type="GO" id="GO:0046872">
    <property type="term" value="F:metal ion binding"/>
    <property type="evidence" value="ECO:0007669"/>
    <property type="project" value="UniProtKB-UniRule"/>
</dbReference>
<comment type="function">
    <text evidence="2">Removal of H(2)O(2), oxidation of toxic reductants, biosynthesis and degradation of lignin, suberization, auxin catabolism, response to environmental stresses such as wounding, pathogen attack and oxidative stress. These functions might be dependent on each isozyme/isoform in each plant tissue.</text>
</comment>
<dbReference type="InterPro" id="IPR010255">
    <property type="entry name" value="Haem_peroxidase_sf"/>
</dbReference>
<dbReference type="GO" id="GO:0042744">
    <property type="term" value="P:hydrogen peroxide catabolic process"/>
    <property type="evidence" value="ECO:0007669"/>
    <property type="project" value="UniProtKB-KW"/>
</dbReference>
<dbReference type="Gene3D" id="1.10.420.10">
    <property type="entry name" value="Peroxidase, domain 2"/>
    <property type="match status" value="1"/>
</dbReference>
<comment type="caution">
    <text evidence="20">The sequence shown here is derived from an EMBL/GenBank/DDBJ whole genome shotgun (WGS) entry which is preliminary data.</text>
</comment>
<organism evidence="20 21">
    <name type="scientific">Trapa incisa</name>
    <dbReference type="NCBI Taxonomy" id="236973"/>
    <lineage>
        <taxon>Eukaryota</taxon>
        <taxon>Viridiplantae</taxon>
        <taxon>Streptophyta</taxon>
        <taxon>Embryophyta</taxon>
        <taxon>Tracheophyta</taxon>
        <taxon>Spermatophyta</taxon>
        <taxon>Magnoliopsida</taxon>
        <taxon>eudicotyledons</taxon>
        <taxon>Gunneridae</taxon>
        <taxon>Pentapetalae</taxon>
        <taxon>rosids</taxon>
        <taxon>malvids</taxon>
        <taxon>Myrtales</taxon>
        <taxon>Lythraceae</taxon>
        <taxon>Trapa</taxon>
    </lineage>
</organism>
<sequence length="332" mass="36479">MAPPPHPPAILLLLRFLICSSILLLTESALTLDYYSVSCPRFAQIVQDAVTDKQITNPTTAAATLRVFFHDCFPNGCDGSVLLSPTPFNPSPERTSDINLSLPGDAFDLLVRAKTALELACPGVVSCSDILAEATRDLVTMVGGPYYPVYLGRRDSHLSKASLVDPFLPRSNMTVSHLIDLFASRGFSVQEMVALLGAHTVGFSHCKEFAAGIYDYSKSSSYDPSYNPRFAQGLQKACANYKQDSTVSVFNDIMSPNKFDNLYYQNLPKGLGLLASDRAIYIDPRTRPYVEAYAADQARFFRDFAAAIQKLSLYGIKTGLKGEIRRRCDAVN</sequence>
<evidence type="ECO:0000256" key="10">
    <source>
        <dbReference type="ARBA" id="ARBA00023002"/>
    </source>
</evidence>
<comment type="catalytic activity">
    <reaction evidence="1 18">
        <text>2 a phenolic donor + H2O2 = 2 a phenolic radical donor + 2 H2O</text>
        <dbReference type="Rhea" id="RHEA:56136"/>
        <dbReference type="ChEBI" id="CHEBI:15377"/>
        <dbReference type="ChEBI" id="CHEBI:16240"/>
        <dbReference type="ChEBI" id="CHEBI:139520"/>
        <dbReference type="ChEBI" id="CHEBI:139521"/>
        <dbReference type="EC" id="1.11.1.7"/>
    </reaction>
</comment>
<dbReference type="InterPro" id="IPR002016">
    <property type="entry name" value="Haem_peroxidase"/>
</dbReference>
<feature type="binding site" evidence="15">
    <location>
        <position position="80"/>
    </location>
    <ligand>
        <name>Ca(2+)</name>
        <dbReference type="ChEBI" id="CHEBI:29108"/>
        <label>1</label>
    </ligand>
</feature>
<accession>A0AAN7JJS5</accession>
<keyword evidence="18" id="KW-0964">Secreted</keyword>
<dbReference type="PRINTS" id="PR00458">
    <property type="entry name" value="PEROXIDASE"/>
</dbReference>
<feature type="binding site" evidence="15">
    <location>
        <position position="78"/>
    </location>
    <ligand>
        <name>Ca(2+)</name>
        <dbReference type="ChEBI" id="CHEBI:29108"/>
        <label>1</label>
    </ligand>
</feature>
<evidence type="ECO:0000256" key="4">
    <source>
        <dbReference type="ARBA" id="ARBA00012313"/>
    </source>
</evidence>
<dbReference type="Gene3D" id="1.10.520.10">
    <property type="match status" value="1"/>
</dbReference>
<dbReference type="GO" id="GO:0005576">
    <property type="term" value="C:extracellular region"/>
    <property type="evidence" value="ECO:0007669"/>
    <property type="project" value="UniProtKB-SubCell"/>
</dbReference>
<evidence type="ECO:0000256" key="14">
    <source>
        <dbReference type="PIRSR" id="PIRSR600823-2"/>
    </source>
</evidence>
<keyword evidence="8 18" id="KW-0732">Signal</keyword>
<dbReference type="InterPro" id="IPR033905">
    <property type="entry name" value="Secretory_peroxidase"/>
</dbReference>
<feature type="binding site" evidence="15">
    <location>
        <position position="71"/>
    </location>
    <ligand>
        <name>Ca(2+)</name>
        <dbReference type="ChEBI" id="CHEBI:29108"/>
        <label>1</label>
    </ligand>
</feature>
<feature type="binding site" evidence="15">
    <location>
        <position position="252"/>
    </location>
    <ligand>
        <name>Ca(2+)</name>
        <dbReference type="ChEBI" id="CHEBI:29108"/>
        <label>2</label>
    </ligand>
</feature>
<dbReference type="AlphaFoldDB" id="A0AAN7JJS5"/>
<dbReference type="EMBL" id="JAXIOK010000020">
    <property type="protein sequence ID" value="KAK4746707.1"/>
    <property type="molecule type" value="Genomic_DNA"/>
</dbReference>
<feature type="binding site" evidence="15">
    <location>
        <position position="200"/>
    </location>
    <ligand>
        <name>Ca(2+)</name>
        <dbReference type="ChEBI" id="CHEBI:29108"/>
        <label>2</label>
    </ligand>
</feature>
<evidence type="ECO:0000256" key="15">
    <source>
        <dbReference type="PIRSR" id="PIRSR600823-3"/>
    </source>
</evidence>
<reference evidence="20 21" key="1">
    <citation type="journal article" date="2023" name="Hortic Res">
        <title>Pangenome of water caltrop reveals structural variations and asymmetric subgenome divergence after allopolyploidization.</title>
        <authorList>
            <person name="Zhang X."/>
            <person name="Chen Y."/>
            <person name="Wang L."/>
            <person name="Yuan Y."/>
            <person name="Fang M."/>
            <person name="Shi L."/>
            <person name="Lu R."/>
            <person name="Comes H.P."/>
            <person name="Ma Y."/>
            <person name="Chen Y."/>
            <person name="Huang G."/>
            <person name="Zhou Y."/>
            <person name="Zheng Z."/>
            <person name="Qiu Y."/>
        </authorList>
    </citation>
    <scope>NUCLEOTIDE SEQUENCE [LARGE SCALE GENOMIC DNA]</scope>
    <source>
        <tissue evidence="20">Roots</tissue>
    </source>
</reference>
<comment type="similarity">
    <text evidence="18">Belongs to the peroxidase family. Classical plant (class III) peroxidase subfamily.</text>
</comment>
<evidence type="ECO:0000256" key="17">
    <source>
        <dbReference type="PIRSR" id="PIRSR600823-5"/>
    </source>
</evidence>
<comment type="cofactor">
    <cofactor evidence="15 18">
        <name>heme b</name>
        <dbReference type="ChEBI" id="CHEBI:60344"/>
    </cofactor>
    <text evidence="15 18">Binds 1 heme b (iron(II)-protoporphyrin IX) group per subunit.</text>
</comment>
<dbReference type="PROSITE" id="PS00436">
    <property type="entry name" value="PEROXIDASE_2"/>
    <property type="match status" value="1"/>
</dbReference>
<evidence type="ECO:0000256" key="5">
    <source>
        <dbReference type="ARBA" id="ARBA00022559"/>
    </source>
</evidence>
<comment type="subcellular location">
    <subcellularLocation>
        <location evidence="18">Secreted</location>
    </subcellularLocation>
</comment>
<dbReference type="PROSITE" id="PS00435">
    <property type="entry name" value="PEROXIDASE_1"/>
    <property type="match status" value="1"/>
</dbReference>
<evidence type="ECO:0000259" key="19">
    <source>
        <dbReference type="PROSITE" id="PS50873"/>
    </source>
</evidence>
<dbReference type="PRINTS" id="PR00461">
    <property type="entry name" value="PLPEROXIDASE"/>
</dbReference>
<dbReference type="GO" id="GO:0140825">
    <property type="term" value="F:lactoperoxidase activity"/>
    <property type="evidence" value="ECO:0007669"/>
    <property type="project" value="UniProtKB-EC"/>
</dbReference>
<dbReference type="PROSITE" id="PS50873">
    <property type="entry name" value="PEROXIDASE_4"/>
    <property type="match status" value="1"/>
</dbReference>
<dbReference type="InterPro" id="IPR019793">
    <property type="entry name" value="Peroxidases_heam-ligand_BS"/>
</dbReference>
<dbReference type="Proteomes" id="UP001345219">
    <property type="component" value="Chromosome 20"/>
</dbReference>
<evidence type="ECO:0000256" key="9">
    <source>
        <dbReference type="ARBA" id="ARBA00022837"/>
    </source>
</evidence>
<feature type="disulfide bond" evidence="17">
    <location>
        <begin position="127"/>
        <end position="328"/>
    </location>
</feature>
<feature type="binding site" evidence="15">
    <location>
        <position position="260"/>
    </location>
    <ligand>
        <name>Ca(2+)</name>
        <dbReference type="ChEBI" id="CHEBI:29108"/>
        <label>2</label>
    </ligand>
</feature>
<feature type="binding site" evidence="14">
    <location>
        <position position="169"/>
    </location>
    <ligand>
        <name>substrate</name>
    </ligand>
</feature>
<feature type="chain" id="PRO_5042669174" description="Peroxidase" evidence="18">
    <location>
        <begin position="29"/>
        <end position="332"/>
    </location>
</feature>
<name>A0AAN7JJS5_9MYRT</name>
<comment type="cofactor">
    <cofactor evidence="15 18">
        <name>Ca(2+)</name>
        <dbReference type="ChEBI" id="CHEBI:29108"/>
    </cofactor>
    <text evidence="15 18">Binds 2 calcium ions per subunit.</text>
</comment>
<feature type="binding site" description="axial binding residue" evidence="15">
    <location>
        <position position="199"/>
    </location>
    <ligand>
        <name>heme b</name>
        <dbReference type="ChEBI" id="CHEBI:60344"/>
    </ligand>
    <ligandPart>
        <name>Fe</name>
        <dbReference type="ChEBI" id="CHEBI:18248"/>
    </ligandPart>
</feature>
<evidence type="ECO:0000256" key="16">
    <source>
        <dbReference type="PIRSR" id="PIRSR600823-4"/>
    </source>
</evidence>
<feature type="active site" description="Proton acceptor" evidence="13">
    <location>
        <position position="70"/>
    </location>
</feature>
<evidence type="ECO:0000256" key="6">
    <source>
        <dbReference type="ARBA" id="ARBA00022617"/>
    </source>
</evidence>
<dbReference type="InterPro" id="IPR019794">
    <property type="entry name" value="Peroxidases_AS"/>
</dbReference>
<evidence type="ECO:0000256" key="18">
    <source>
        <dbReference type="RuleBase" id="RU362060"/>
    </source>
</evidence>
<dbReference type="CDD" id="cd00693">
    <property type="entry name" value="secretory_peroxidase"/>
    <property type="match status" value="1"/>
</dbReference>
<dbReference type="Pfam" id="PF00141">
    <property type="entry name" value="peroxidase"/>
    <property type="match status" value="1"/>
</dbReference>
<feature type="disulfide bond" evidence="17">
    <location>
        <begin position="39"/>
        <end position="121"/>
    </location>
</feature>
<evidence type="ECO:0000256" key="2">
    <source>
        <dbReference type="ARBA" id="ARBA00002322"/>
    </source>
</evidence>
<dbReference type="GO" id="GO:0006979">
    <property type="term" value="P:response to oxidative stress"/>
    <property type="evidence" value="ECO:0007669"/>
    <property type="project" value="UniProtKB-UniRule"/>
</dbReference>
<feature type="site" description="Transition state stabilizer" evidence="16">
    <location>
        <position position="66"/>
    </location>
</feature>
<feature type="disulfide bond" evidence="17">
    <location>
        <begin position="72"/>
        <end position="77"/>
    </location>
</feature>
<evidence type="ECO:0000256" key="13">
    <source>
        <dbReference type="PIRSR" id="PIRSR600823-1"/>
    </source>
</evidence>
<protein>
    <recommendedName>
        <fullName evidence="4 18">Peroxidase</fullName>
        <ecNumber evidence="4 18">1.11.1.7</ecNumber>
    </recommendedName>
</protein>
<dbReference type="PANTHER" id="PTHR31517:SF11">
    <property type="entry name" value="PEROXIDASE 31"/>
    <property type="match status" value="1"/>
</dbReference>
<comment type="similarity">
    <text evidence="3">Belongs to the peroxidase family. Ascorbate peroxidase subfamily.</text>
</comment>
<feature type="binding site" evidence="15">
    <location>
        <position position="76"/>
    </location>
    <ligand>
        <name>Ca(2+)</name>
        <dbReference type="ChEBI" id="CHEBI:29108"/>
        <label>1</label>
    </ligand>
</feature>
<dbReference type="PANTHER" id="PTHR31517">
    <property type="match status" value="1"/>
</dbReference>
<dbReference type="InterPro" id="IPR000823">
    <property type="entry name" value="Peroxidase_pln"/>
</dbReference>
<evidence type="ECO:0000256" key="12">
    <source>
        <dbReference type="ARBA" id="ARBA00023157"/>
    </source>
</evidence>
<keyword evidence="5 18" id="KW-0575">Peroxidase</keyword>
<feature type="signal peptide" evidence="18">
    <location>
        <begin position="1"/>
        <end position="28"/>
    </location>
</feature>
<evidence type="ECO:0000256" key="3">
    <source>
        <dbReference type="ARBA" id="ARBA00006873"/>
    </source>
</evidence>
<keyword evidence="6 18" id="KW-0349">Heme</keyword>
<evidence type="ECO:0000313" key="20">
    <source>
        <dbReference type="EMBL" id="KAK4746707.1"/>
    </source>
</evidence>
<keyword evidence="18" id="KW-0376">Hydrogen peroxide</keyword>
<keyword evidence="11 15" id="KW-0408">Iron</keyword>
<evidence type="ECO:0000256" key="11">
    <source>
        <dbReference type="ARBA" id="ARBA00023004"/>
    </source>
</evidence>
<keyword evidence="9 15" id="KW-0106">Calcium</keyword>
<feature type="disulfide bond" evidence="17">
    <location>
        <begin position="206"/>
        <end position="238"/>
    </location>
</feature>
<evidence type="ECO:0000256" key="8">
    <source>
        <dbReference type="ARBA" id="ARBA00022729"/>
    </source>
</evidence>
<dbReference type="SUPFAM" id="SSF48113">
    <property type="entry name" value="Heme-dependent peroxidases"/>
    <property type="match status" value="1"/>
</dbReference>
<evidence type="ECO:0000256" key="1">
    <source>
        <dbReference type="ARBA" id="ARBA00000189"/>
    </source>
</evidence>
<evidence type="ECO:0000313" key="21">
    <source>
        <dbReference type="Proteomes" id="UP001345219"/>
    </source>
</evidence>
<keyword evidence="10 18" id="KW-0560">Oxidoreductase</keyword>
<dbReference type="FunFam" id="1.10.420.10:FF:000007">
    <property type="entry name" value="Peroxidase"/>
    <property type="match status" value="1"/>
</dbReference>
<keyword evidence="12 17" id="KW-1015">Disulfide bond</keyword>
<dbReference type="EC" id="1.11.1.7" evidence="4 18"/>
<keyword evidence="7 15" id="KW-0479">Metal-binding</keyword>
<proteinExistence type="inferred from homology"/>
<evidence type="ECO:0000256" key="7">
    <source>
        <dbReference type="ARBA" id="ARBA00022723"/>
    </source>
</evidence>